<comment type="caution">
    <text evidence="3">The sequence shown here is derived from an EMBL/GenBank/DDBJ whole genome shotgun (WGS) entry which is preliminary data.</text>
</comment>
<evidence type="ECO:0000313" key="4">
    <source>
        <dbReference type="Proteomes" id="UP000249260"/>
    </source>
</evidence>
<dbReference type="Proteomes" id="UP000249260">
    <property type="component" value="Unassembled WGS sequence"/>
</dbReference>
<keyword evidence="1" id="KW-0067">ATP-binding</keyword>
<keyword evidence="4" id="KW-1185">Reference proteome</keyword>
<dbReference type="Pfam" id="PF14398">
    <property type="entry name" value="ATPgrasp_YheCD"/>
    <property type="match status" value="1"/>
</dbReference>
<protein>
    <recommendedName>
        <fullName evidence="2">ATP-grasp domain-containing protein</fullName>
    </recommendedName>
</protein>
<dbReference type="Gene3D" id="3.30.470.20">
    <property type="entry name" value="ATP-grasp fold, B domain"/>
    <property type="match status" value="1"/>
</dbReference>
<dbReference type="GO" id="GO:0046872">
    <property type="term" value="F:metal ion binding"/>
    <property type="evidence" value="ECO:0007669"/>
    <property type="project" value="InterPro"/>
</dbReference>
<accession>A0A328U619</accession>
<dbReference type="OrthoDB" id="7869153at2"/>
<dbReference type="PROSITE" id="PS50975">
    <property type="entry name" value="ATP_GRASP"/>
    <property type="match status" value="1"/>
</dbReference>
<proteinExistence type="predicted"/>
<dbReference type="RefSeq" id="WP_112883840.1">
    <property type="nucleotide sequence ID" value="NZ_QLUW01000003.1"/>
</dbReference>
<dbReference type="AlphaFoldDB" id="A0A328U619"/>
<sequence length="392" mass="43203">MAELQHGSVLGILISELGSPSLGEEGPLAMPEDSFCRQLVRYGQSLGLFVYLFCATHVAAAQGRFIKGYVLRQGEWRQESCPLPDVLYDRALPKSAAQHRDGRAALAELKKLKPCVLLNGSLPGKLDVYLGLERDMELSPWLPATYKFEGAAGLKPLMNQHPEGLFLKPAAGSHGKGAIRLLRKGDGWQIDGRDRRNRMLALTFSDWPDASRWLDRFVSGVTYIVQPYLTLAGEDGCSFDVRVLIQKDETGKWAYTGAAVRTGQPGSVTANLHGGGSAQTAMDALTARYGSEAAGRLLGRIRWISERAAAALENRFGRIAELGIDYGIEPDGRIWLLEANAKPGRKSLDSDEQAARLAVERPIRYALKLALRRQPVFPFSRNQRRSIQEVHP</sequence>
<dbReference type="EMBL" id="QLUW01000003">
    <property type="protein sequence ID" value="RAP75494.1"/>
    <property type="molecule type" value="Genomic_DNA"/>
</dbReference>
<keyword evidence="1" id="KW-0547">Nucleotide-binding</keyword>
<dbReference type="GO" id="GO:0005524">
    <property type="term" value="F:ATP binding"/>
    <property type="evidence" value="ECO:0007669"/>
    <property type="project" value="UniProtKB-UniRule"/>
</dbReference>
<evidence type="ECO:0000256" key="1">
    <source>
        <dbReference type="PROSITE-ProRule" id="PRU00409"/>
    </source>
</evidence>
<name>A0A328U619_9BACL</name>
<dbReference type="InterPro" id="IPR011761">
    <property type="entry name" value="ATP-grasp"/>
</dbReference>
<organism evidence="3 4">
    <name type="scientific">Paenibacillus montanisoli</name>
    <dbReference type="NCBI Taxonomy" id="2081970"/>
    <lineage>
        <taxon>Bacteria</taxon>
        <taxon>Bacillati</taxon>
        <taxon>Bacillota</taxon>
        <taxon>Bacilli</taxon>
        <taxon>Bacillales</taxon>
        <taxon>Paenibacillaceae</taxon>
        <taxon>Paenibacillus</taxon>
    </lineage>
</organism>
<evidence type="ECO:0000313" key="3">
    <source>
        <dbReference type="EMBL" id="RAP75494.1"/>
    </source>
</evidence>
<evidence type="ECO:0000259" key="2">
    <source>
        <dbReference type="PROSITE" id="PS50975"/>
    </source>
</evidence>
<dbReference type="SUPFAM" id="SSF56059">
    <property type="entry name" value="Glutathione synthetase ATP-binding domain-like"/>
    <property type="match status" value="1"/>
</dbReference>
<reference evidence="3 4" key="1">
    <citation type="submission" date="2018-06" db="EMBL/GenBank/DDBJ databases">
        <title>Paenibacillus montanisoli sp. nov., isolated from mountain area soil.</title>
        <authorList>
            <person name="Wu M."/>
        </authorList>
    </citation>
    <scope>NUCLEOTIDE SEQUENCE [LARGE SCALE GENOMIC DNA]</scope>
    <source>
        <strain evidence="3 4">RA17</strain>
    </source>
</reference>
<dbReference type="InterPro" id="IPR026838">
    <property type="entry name" value="YheC/D"/>
</dbReference>
<feature type="domain" description="ATP-grasp" evidence="2">
    <location>
        <begin position="132"/>
        <end position="368"/>
    </location>
</feature>
<gene>
    <name evidence="3" type="ORF">DL346_19330</name>
</gene>